<dbReference type="EMBL" id="KI669517">
    <property type="protein sequence ID" value="OCF30434.1"/>
    <property type="molecule type" value="Genomic_DNA"/>
</dbReference>
<sequence>MSNFNLDTESSSKDSFADISRYTQALQDNILLNPLSELRETLSSIAFGVDSYRILLDQSFPTTEVDLDSVRRESQELGRTSERVVGRAEIICKDLQSGQRGRDGELHGDIEAGETASPGTKMRARMRVRVRLDAAGWTVESIGAQSSGPSPSSLSSSTATTETSPSGLETSSCWSAGPSTSTSTSTSVPHARIPSSDERPAPASTIPFDTIAFTSAEPSLPSWMRSTTSTLDPSPPPSTSESAPTLTVASDMNMNMNIPSKIGRTYESLEALMIDISPAYSSAMNEEIWKRFGMTPPGPKK</sequence>
<dbReference type="OrthoDB" id="5804279at2759"/>
<dbReference type="AlphaFoldDB" id="A0A1B9GH80"/>
<reference evidence="3" key="2">
    <citation type="submission" date="2013-12" db="EMBL/GenBank/DDBJ databases">
        <title>Evolution of pathogenesis and genome organization in the Tremellales.</title>
        <authorList>
            <person name="Cuomo C."/>
            <person name="Litvintseva A."/>
            <person name="Heitman J."/>
            <person name="Chen Y."/>
            <person name="Sun S."/>
            <person name="Springer D."/>
            <person name="Dromer F."/>
            <person name="Young S."/>
            <person name="Zeng Q."/>
            <person name="Chapman S."/>
            <person name="Gujja S."/>
            <person name="Saif S."/>
            <person name="Birren B."/>
        </authorList>
    </citation>
    <scope>NUCLEOTIDE SEQUENCE [LARGE SCALE GENOMIC DNA]</scope>
    <source>
        <strain evidence="3">BCC8398</strain>
    </source>
</reference>
<protein>
    <submittedName>
        <fullName evidence="2">Uncharacterized protein</fullName>
    </submittedName>
</protein>
<reference evidence="2 3" key="1">
    <citation type="submission" date="2013-07" db="EMBL/GenBank/DDBJ databases">
        <title>The Genome Sequence of Cryptococcus heveanensis BCC8398.</title>
        <authorList>
            <consortium name="The Broad Institute Genome Sequencing Platform"/>
            <person name="Cuomo C."/>
            <person name="Litvintseva A."/>
            <person name="Chen Y."/>
            <person name="Heitman J."/>
            <person name="Sun S."/>
            <person name="Springer D."/>
            <person name="Dromer F."/>
            <person name="Young S.K."/>
            <person name="Zeng Q."/>
            <person name="Gargeya S."/>
            <person name="Fitzgerald M."/>
            <person name="Abouelleil A."/>
            <person name="Alvarado L."/>
            <person name="Berlin A.M."/>
            <person name="Chapman S.B."/>
            <person name="Dewar J."/>
            <person name="Goldberg J."/>
            <person name="Griggs A."/>
            <person name="Gujja S."/>
            <person name="Hansen M."/>
            <person name="Howarth C."/>
            <person name="Imamovic A."/>
            <person name="Larimer J."/>
            <person name="McCowan C."/>
            <person name="Murphy C."/>
            <person name="Pearson M."/>
            <person name="Priest M."/>
            <person name="Roberts A."/>
            <person name="Saif S."/>
            <person name="Shea T."/>
            <person name="Sykes S."/>
            <person name="Wortman J."/>
            <person name="Nusbaum C."/>
            <person name="Birren B."/>
        </authorList>
    </citation>
    <scope>NUCLEOTIDE SEQUENCE [LARGE SCALE GENOMIC DNA]</scope>
    <source>
        <strain evidence="2 3">BCC8398</strain>
    </source>
</reference>
<evidence type="ECO:0000313" key="3">
    <source>
        <dbReference type="Proteomes" id="UP000092666"/>
    </source>
</evidence>
<organism evidence="2 3">
    <name type="scientific">Kwoniella heveanensis BCC8398</name>
    <dbReference type="NCBI Taxonomy" id="1296120"/>
    <lineage>
        <taxon>Eukaryota</taxon>
        <taxon>Fungi</taxon>
        <taxon>Dikarya</taxon>
        <taxon>Basidiomycota</taxon>
        <taxon>Agaricomycotina</taxon>
        <taxon>Tremellomycetes</taxon>
        <taxon>Tremellales</taxon>
        <taxon>Cryptococcaceae</taxon>
        <taxon>Kwoniella</taxon>
    </lineage>
</organism>
<feature type="compositionally biased region" description="Basic and acidic residues" evidence="1">
    <location>
        <begin position="100"/>
        <end position="110"/>
    </location>
</feature>
<gene>
    <name evidence="2" type="ORF">I316_07921</name>
</gene>
<dbReference type="Proteomes" id="UP000092666">
    <property type="component" value="Unassembled WGS sequence"/>
</dbReference>
<evidence type="ECO:0000256" key="1">
    <source>
        <dbReference type="SAM" id="MobiDB-lite"/>
    </source>
</evidence>
<feature type="region of interest" description="Disordered" evidence="1">
    <location>
        <begin position="96"/>
        <end position="120"/>
    </location>
</feature>
<accession>A0A1B9GH80</accession>
<feature type="region of interest" description="Disordered" evidence="1">
    <location>
        <begin position="219"/>
        <end position="244"/>
    </location>
</feature>
<name>A0A1B9GH80_9TREE</name>
<feature type="compositionally biased region" description="Low complexity" evidence="1">
    <location>
        <begin position="146"/>
        <end position="166"/>
    </location>
</feature>
<feature type="region of interest" description="Disordered" evidence="1">
    <location>
        <begin position="141"/>
        <end position="205"/>
    </location>
</feature>
<keyword evidence="3" id="KW-1185">Reference proteome</keyword>
<feature type="compositionally biased region" description="Polar residues" evidence="1">
    <location>
        <begin position="167"/>
        <end position="178"/>
    </location>
</feature>
<evidence type="ECO:0000313" key="2">
    <source>
        <dbReference type="EMBL" id="OCF30434.1"/>
    </source>
</evidence>
<proteinExistence type="predicted"/>